<sequence>MFSFLLSSSICETYQAKFGFNSAPLVGNEPTAIDFTSLNEDSFYVLLHNADGIDKRKLSKKNQFSSISAINGTKFANFTVLPDLRCVFENFIIGVSSMPIYADINPGNSLNRHCFYVATTKNADIRFKCNLNTSCHIQVYEDMLNPIDKKEDVLNYRSKNLIFVVTPDEYSSGVAGISSITAPDYSENDTVGSYYYMNSGFEKHSVPSAKLGSEYPQEDRSTTYTTVVTGEPEKPGVHNVDLRSKKETKLYISEHSVVMFLDTPNFDKVNIKVHSGINTVNMRSKYDYNIPYAVVFKSSGYIIFQSDFTSDITYCIIPYDKEYKCDNKFFISGINRDFYLTPSNTSKVIQYSDNELQIPEGDTNCLFVFPSSDKIKSNITLFENGFTVENQTGVENTPLYAAYIHRNKVSSDSETYLKITGNSNYNDDIRMVTMSKGGKDFYIEIGGTPVGLIVGVIVAVILIGCLAAGGYFLIKHIKGKQADSSSRGPQTVLV</sequence>
<dbReference type="EMBL" id="DS113389">
    <property type="protein sequence ID" value="EAY07935.1"/>
    <property type="molecule type" value="Genomic_DNA"/>
</dbReference>
<protein>
    <submittedName>
        <fullName evidence="2">Uncharacterized protein</fullName>
    </submittedName>
</protein>
<keyword evidence="3" id="KW-1185">Reference proteome</keyword>
<dbReference type="VEuPathDB" id="TrichDB:TVAG_064830"/>
<reference evidence="2" key="2">
    <citation type="journal article" date="2007" name="Science">
        <title>Draft genome sequence of the sexually transmitted pathogen Trichomonas vaginalis.</title>
        <authorList>
            <person name="Carlton J.M."/>
            <person name="Hirt R.P."/>
            <person name="Silva J.C."/>
            <person name="Delcher A.L."/>
            <person name="Schatz M."/>
            <person name="Zhao Q."/>
            <person name="Wortman J.R."/>
            <person name="Bidwell S.L."/>
            <person name="Alsmark U.C.M."/>
            <person name="Besteiro S."/>
            <person name="Sicheritz-Ponten T."/>
            <person name="Noel C.J."/>
            <person name="Dacks J.B."/>
            <person name="Foster P.G."/>
            <person name="Simillion C."/>
            <person name="Van de Peer Y."/>
            <person name="Miranda-Saavedra D."/>
            <person name="Barton G.J."/>
            <person name="Westrop G.D."/>
            <person name="Mueller S."/>
            <person name="Dessi D."/>
            <person name="Fiori P.L."/>
            <person name="Ren Q."/>
            <person name="Paulsen I."/>
            <person name="Zhang H."/>
            <person name="Bastida-Corcuera F.D."/>
            <person name="Simoes-Barbosa A."/>
            <person name="Brown M.T."/>
            <person name="Hayes R.D."/>
            <person name="Mukherjee M."/>
            <person name="Okumura C.Y."/>
            <person name="Schneider R."/>
            <person name="Smith A.J."/>
            <person name="Vanacova S."/>
            <person name="Villalvazo M."/>
            <person name="Haas B.J."/>
            <person name="Pertea M."/>
            <person name="Feldblyum T.V."/>
            <person name="Utterback T.R."/>
            <person name="Shu C.L."/>
            <person name="Osoegawa K."/>
            <person name="de Jong P.J."/>
            <person name="Hrdy I."/>
            <person name="Horvathova L."/>
            <person name="Zubacova Z."/>
            <person name="Dolezal P."/>
            <person name="Malik S.B."/>
            <person name="Logsdon J.M. Jr."/>
            <person name="Henze K."/>
            <person name="Gupta A."/>
            <person name="Wang C.C."/>
            <person name="Dunne R.L."/>
            <person name="Upcroft J.A."/>
            <person name="Upcroft P."/>
            <person name="White O."/>
            <person name="Salzberg S.L."/>
            <person name="Tang P."/>
            <person name="Chiu C.-H."/>
            <person name="Lee Y.-S."/>
            <person name="Embley T.M."/>
            <person name="Coombs G.H."/>
            <person name="Mottram J.C."/>
            <person name="Tachezy J."/>
            <person name="Fraser-Liggett C.M."/>
            <person name="Johnson P.J."/>
        </authorList>
    </citation>
    <scope>NUCLEOTIDE SEQUENCE [LARGE SCALE GENOMIC DNA]</scope>
    <source>
        <strain evidence="2">G3</strain>
    </source>
</reference>
<dbReference type="InParanoid" id="A2EHF7"/>
<evidence type="ECO:0000313" key="2">
    <source>
        <dbReference type="EMBL" id="EAY07935.1"/>
    </source>
</evidence>
<keyword evidence="1" id="KW-0472">Membrane</keyword>
<accession>A2EHF7</accession>
<keyword evidence="1" id="KW-1133">Transmembrane helix</keyword>
<dbReference type="RefSeq" id="XP_001320158.1">
    <property type="nucleotide sequence ID" value="XM_001320123.1"/>
</dbReference>
<organism evidence="2 3">
    <name type="scientific">Trichomonas vaginalis (strain ATCC PRA-98 / G3)</name>
    <dbReference type="NCBI Taxonomy" id="412133"/>
    <lineage>
        <taxon>Eukaryota</taxon>
        <taxon>Metamonada</taxon>
        <taxon>Parabasalia</taxon>
        <taxon>Trichomonadida</taxon>
        <taxon>Trichomonadidae</taxon>
        <taxon>Trichomonas</taxon>
    </lineage>
</organism>
<evidence type="ECO:0000256" key="1">
    <source>
        <dbReference type="SAM" id="Phobius"/>
    </source>
</evidence>
<dbReference type="AlphaFoldDB" id="A2EHF7"/>
<reference evidence="2" key="1">
    <citation type="submission" date="2006-10" db="EMBL/GenBank/DDBJ databases">
        <authorList>
            <person name="Amadeo P."/>
            <person name="Zhao Q."/>
            <person name="Wortman J."/>
            <person name="Fraser-Liggett C."/>
            <person name="Carlton J."/>
        </authorList>
    </citation>
    <scope>NUCLEOTIDE SEQUENCE</scope>
    <source>
        <strain evidence="2">G3</strain>
    </source>
</reference>
<gene>
    <name evidence="2" type="ORF">TVAG_064830</name>
</gene>
<name>A2EHF7_TRIV3</name>
<proteinExistence type="predicted"/>
<dbReference type="Proteomes" id="UP000001542">
    <property type="component" value="Unassembled WGS sequence"/>
</dbReference>
<dbReference type="KEGG" id="tva:4765831"/>
<keyword evidence="1" id="KW-0812">Transmembrane</keyword>
<feature type="transmembrane region" description="Helical" evidence="1">
    <location>
        <begin position="450"/>
        <end position="474"/>
    </location>
</feature>
<dbReference type="VEuPathDB" id="TrichDB:TVAGG3_0350400"/>
<evidence type="ECO:0000313" key="3">
    <source>
        <dbReference type="Proteomes" id="UP000001542"/>
    </source>
</evidence>